<dbReference type="InterPro" id="IPR011701">
    <property type="entry name" value="MFS"/>
</dbReference>
<dbReference type="GO" id="GO:0012505">
    <property type="term" value="C:endomembrane system"/>
    <property type="evidence" value="ECO:0007669"/>
    <property type="project" value="UniProtKB-SubCell"/>
</dbReference>
<feature type="transmembrane region" description="Helical" evidence="8">
    <location>
        <begin position="420"/>
        <end position="443"/>
    </location>
</feature>
<dbReference type="FunCoup" id="A0A2K1QTS3">
    <property type="interactions" value="11"/>
</dbReference>
<evidence type="ECO:0000256" key="1">
    <source>
        <dbReference type="ARBA" id="ARBA00004127"/>
    </source>
</evidence>
<keyword evidence="5 8" id="KW-1133">Transmembrane helix</keyword>
<dbReference type="AlphaFoldDB" id="A0A2K1QTS3"/>
<dbReference type="Gene3D" id="1.20.1250.20">
    <property type="entry name" value="MFS general substrate transporter like domains"/>
    <property type="match status" value="2"/>
</dbReference>
<dbReference type="SUPFAM" id="SSF103473">
    <property type="entry name" value="MFS general substrate transporter"/>
    <property type="match status" value="1"/>
</dbReference>
<feature type="transmembrane region" description="Helical" evidence="8">
    <location>
        <begin position="124"/>
        <end position="143"/>
    </location>
</feature>
<comment type="subcellular location">
    <subcellularLocation>
        <location evidence="1">Endomembrane system</location>
        <topology evidence="1">Multi-pass membrane protein</topology>
    </subcellularLocation>
</comment>
<feature type="transmembrane region" description="Helical" evidence="8">
    <location>
        <begin position="455"/>
        <end position="478"/>
    </location>
</feature>
<comment type="caution">
    <text evidence="10">The sequence shown here is derived from an EMBL/GenBank/DDBJ whole genome shotgun (WGS) entry which is preliminary data.</text>
</comment>
<feature type="region of interest" description="Disordered" evidence="7">
    <location>
        <begin position="1"/>
        <end position="55"/>
    </location>
</feature>
<dbReference type="FunFam" id="1.20.1250.20:FF:000286">
    <property type="entry name" value="MFS efflux transporter"/>
    <property type="match status" value="1"/>
</dbReference>
<feature type="compositionally biased region" description="Polar residues" evidence="7">
    <location>
        <begin position="85"/>
        <end position="97"/>
    </location>
</feature>
<dbReference type="PROSITE" id="PS50850">
    <property type="entry name" value="MFS"/>
    <property type="match status" value="1"/>
</dbReference>
<keyword evidence="4 8" id="KW-0812">Transmembrane</keyword>
<dbReference type="GO" id="GO:0022857">
    <property type="term" value="F:transmembrane transporter activity"/>
    <property type="evidence" value="ECO:0007669"/>
    <property type="project" value="InterPro"/>
</dbReference>
<feature type="transmembrane region" description="Helical" evidence="8">
    <location>
        <begin position="275"/>
        <end position="295"/>
    </location>
</feature>
<evidence type="ECO:0000259" key="9">
    <source>
        <dbReference type="PROSITE" id="PS50850"/>
    </source>
</evidence>
<feature type="domain" description="Major facilitator superfamily (MFS) profile" evidence="9">
    <location>
        <begin position="121"/>
        <end position="507"/>
    </location>
</feature>
<evidence type="ECO:0000256" key="7">
    <source>
        <dbReference type="SAM" id="MobiDB-lite"/>
    </source>
</evidence>
<evidence type="ECO:0000256" key="4">
    <source>
        <dbReference type="ARBA" id="ARBA00022692"/>
    </source>
</evidence>
<feature type="compositionally biased region" description="Basic and acidic residues" evidence="7">
    <location>
        <begin position="46"/>
        <end position="55"/>
    </location>
</feature>
<comment type="similarity">
    <text evidence="2">Belongs to the major facilitator superfamily.</text>
</comment>
<feature type="transmembrane region" description="Helical" evidence="8">
    <location>
        <begin position="208"/>
        <end position="233"/>
    </location>
</feature>
<dbReference type="GO" id="GO:0016020">
    <property type="term" value="C:membrane"/>
    <property type="evidence" value="ECO:0007669"/>
    <property type="project" value="TreeGrafter"/>
</dbReference>
<dbReference type="InterPro" id="IPR036259">
    <property type="entry name" value="MFS_trans_sf"/>
</dbReference>
<dbReference type="EMBL" id="NKHZ01000041">
    <property type="protein sequence ID" value="PNS18431.1"/>
    <property type="molecule type" value="Genomic_DNA"/>
</dbReference>
<feature type="transmembrane region" description="Helical" evidence="8">
    <location>
        <begin position="484"/>
        <end position="503"/>
    </location>
</feature>
<dbReference type="Pfam" id="PF07690">
    <property type="entry name" value="MFS_1"/>
    <property type="match status" value="1"/>
</dbReference>
<evidence type="ECO:0000313" key="10">
    <source>
        <dbReference type="EMBL" id="PNS18431.1"/>
    </source>
</evidence>
<feature type="region of interest" description="Disordered" evidence="7">
    <location>
        <begin position="78"/>
        <end position="106"/>
    </location>
</feature>
<feature type="compositionally biased region" description="Polar residues" evidence="7">
    <location>
        <begin position="1"/>
        <end position="14"/>
    </location>
</feature>
<accession>A0A2K1QTS3</accession>
<dbReference type="OrthoDB" id="413079at2759"/>
<sequence>MAYSSTNGSSTYIITSPPPEHLGPLKQERKDMHDCQILSPAPTKQKSSDHKFPHVKDHPGYTLGGLATTRLSNDSDAISLGSLGQDVQRQSPRQTESSPPPNATDAEALEIWNRPSINFWRTMAAFWSLFVTGMNDATYGVVLPRIESYYSLSYITVSLIFLSPMIGYTASALTNPLIHRTLGQRGVAIITPLCHLIAYIIVSQHPPFPVLVIVYLLAGFGNGLCDAAWNAWIGAMHNPNQVLGFLHALYGAGATVAPLCASAMIVQGRRAWYEWYYVMIGAAVLELASGAWAFWAADGKAYRDAHPRSEGKKGSVLKEALVTRASARVIWLMSIFLLGYVGAEVALGGWIVLFMIRERAGEAFDAGVVATGFWLGITVGRLVLGFVTPRIGEKLSIMIYLPIAAALQLIFWLVPSFTVSAIAVALQGFFLGPMFPAAVVACTRLLPKHLHVSGIGFAAAFGGSGGAIFPFAIGALAQAKGVQVLQPIILALLVTILLVWLGLPKIEKKKE</sequence>
<dbReference type="FunFam" id="1.20.1250.20:FF:000308">
    <property type="entry name" value="MFS efflux transporter"/>
    <property type="match status" value="1"/>
</dbReference>
<name>A0A2K1QTS3_9PEZI</name>
<dbReference type="InParanoid" id="A0A2K1QTS3"/>
<feature type="transmembrane region" description="Helical" evidence="8">
    <location>
        <begin position="245"/>
        <end position="269"/>
    </location>
</feature>
<feature type="transmembrane region" description="Helical" evidence="8">
    <location>
        <begin position="329"/>
        <end position="356"/>
    </location>
</feature>
<evidence type="ECO:0000256" key="8">
    <source>
        <dbReference type="SAM" id="Phobius"/>
    </source>
</evidence>
<evidence type="ECO:0000256" key="6">
    <source>
        <dbReference type="ARBA" id="ARBA00023136"/>
    </source>
</evidence>
<evidence type="ECO:0000256" key="2">
    <source>
        <dbReference type="ARBA" id="ARBA00008335"/>
    </source>
</evidence>
<dbReference type="PANTHER" id="PTHR23514">
    <property type="entry name" value="BYPASS OF STOP CODON PROTEIN 6"/>
    <property type="match status" value="1"/>
</dbReference>
<protein>
    <recommendedName>
        <fullName evidence="9">Major facilitator superfamily (MFS) profile domain-containing protein</fullName>
    </recommendedName>
</protein>
<proteinExistence type="inferred from homology"/>
<feature type="transmembrane region" description="Helical" evidence="8">
    <location>
        <begin position="182"/>
        <end position="202"/>
    </location>
</feature>
<dbReference type="Proteomes" id="UP000243797">
    <property type="component" value="Unassembled WGS sequence"/>
</dbReference>
<keyword evidence="11" id="KW-1185">Reference proteome</keyword>
<feature type="transmembrane region" description="Helical" evidence="8">
    <location>
        <begin position="149"/>
        <end position="170"/>
    </location>
</feature>
<evidence type="ECO:0000256" key="3">
    <source>
        <dbReference type="ARBA" id="ARBA00022448"/>
    </source>
</evidence>
<evidence type="ECO:0000313" key="11">
    <source>
        <dbReference type="Proteomes" id="UP000243797"/>
    </source>
</evidence>
<feature type="transmembrane region" description="Helical" evidence="8">
    <location>
        <begin position="395"/>
        <end position="414"/>
    </location>
</feature>
<keyword evidence="3" id="KW-0813">Transport</keyword>
<gene>
    <name evidence="10" type="ORF">CAC42_6248</name>
</gene>
<reference evidence="10 11" key="1">
    <citation type="submission" date="2017-06" db="EMBL/GenBank/DDBJ databases">
        <title>Draft genome sequence of a variant of Elsinoe murrayae.</title>
        <authorList>
            <person name="Cheng Q."/>
        </authorList>
    </citation>
    <scope>NUCLEOTIDE SEQUENCE [LARGE SCALE GENOMIC DNA]</scope>
    <source>
        <strain evidence="10 11">CQ-2017a</strain>
    </source>
</reference>
<keyword evidence="6 8" id="KW-0472">Membrane</keyword>
<dbReference type="PANTHER" id="PTHR23514:SF3">
    <property type="entry name" value="BYPASS OF STOP CODON PROTEIN 6"/>
    <property type="match status" value="1"/>
</dbReference>
<dbReference type="InterPro" id="IPR020846">
    <property type="entry name" value="MFS_dom"/>
</dbReference>
<feature type="transmembrane region" description="Helical" evidence="8">
    <location>
        <begin position="368"/>
        <end position="388"/>
    </location>
</feature>
<evidence type="ECO:0000256" key="5">
    <source>
        <dbReference type="ARBA" id="ARBA00022989"/>
    </source>
</evidence>
<dbReference type="InterPro" id="IPR051788">
    <property type="entry name" value="MFS_Transporter"/>
</dbReference>
<organism evidence="10 11">
    <name type="scientific">Sphaceloma murrayae</name>
    <dbReference type="NCBI Taxonomy" id="2082308"/>
    <lineage>
        <taxon>Eukaryota</taxon>
        <taxon>Fungi</taxon>
        <taxon>Dikarya</taxon>
        <taxon>Ascomycota</taxon>
        <taxon>Pezizomycotina</taxon>
        <taxon>Dothideomycetes</taxon>
        <taxon>Dothideomycetidae</taxon>
        <taxon>Myriangiales</taxon>
        <taxon>Elsinoaceae</taxon>
        <taxon>Sphaceloma</taxon>
    </lineage>
</organism>